<gene>
    <name evidence="1" type="ORF">V6N11_082926</name>
</gene>
<accession>A0ABR2QKA7</accession>
<protein>
    <recommendedName>
        <fullName evidence="3">RNase H type-1 domain-containing protein</fullName>
    </recommendedName>
</protein>
<reference evidence="1 2" key="1">
    <citation type="journal article" date="2024" name="G3 (Bethesda)">
        <title>Genome assembly of Hibiscus sabdariffa L. provides insights into metabolisms of medicinal natural products.</title>
        <authorList>
            <person name="Kim T."/>
        </authorList>
    </citation>
    <scope>NUCLEOTIDE SEQUENCE [LARGE SCALE GENOMIC DNA]</scope>
    <source>
        <strain evidence="1">TK-2024</strain>
        <tissue evidence="1">Old leaves</tissue>
    </source>
</reference>
<evidence type="ECO:0008006" key="3">
    <source>
        <dbReference type="Google" id="ProtNLM"/>
    </source>
</evidence>
<comment type="caution">
    <text evidence="1">The sequence shown here is derived from an EMBL/GenBank/DDBJ whole genome shotgun (WGS) entry which is preliminary data.</text>
</comment>
<dbReference type="Proteomes" id="UP001396334">
    <property type="component" value="Unassembled WGS sequence"/>
</dbReference>
<evidence type="ECO:0000313" key="1">
    <source>
        <dbReference type="EMBL" id="KAK9001135.1"/>
    </source>
</evidence>
<name>A0ABR2QKA7_9ROSI</name>
<proteinExistence type="predicted"/>
<dbReference type="EMBL" id="JBBPBN010000036">
    <property type="protein sequence ID" value="KAK9001135.1"/>
    <property type="molecule type" value="Genomic_DNA"/>
</dbReference>
<keyword evidence="2" id="KW-1185">Reference proteome</keyword>
<sequence length="195" mass="22034">MVEDMVSASGNWDWTRISPLLPLEVQDHIAVVQPPQCNLASTSGSIYGVRWASRFAIYYWLLWKDRCSVVLDSDNVPRDDILARGNRLVTECVNVLNSRLRNPTSDSLQAPQWSRPAQGWILQQTSHSLSENRLVASIRYWTDHNWKLVILHISRTCNMLADKLSAWGSLNSQQVETFSCPPLPLVAAVDTDKSS</sequence>
<evidence type="ECO:0000313" key="2">
    <source>
        <dbReference type="Proteomes" id="UP001396334"/>
    </source>
</evidence>
<organism evidence="1 2">
    <name type="scientific">Hibiscus sabdariffa</name>
    <name type="common">roselle</name>
    <dbReference type="NCBI Taxonomy" id="183260"/>
    <lineage>
        <taxon>Eukaryota</taxon>
        <taxon>Viridiplantae</taxon>
        <taxon>Streptophyta</taxon>
        <taxon>Embryophyta</taxon>
        <taxon>Tracheophyta</taxon>
        <taxon>Spermatophyta</taxon>
        <taxon>Magnoliopsida</taxon>
        <taxon>eudicotyledons</taxon>
        <taxon>Gunneridae</taxon>
        <taxon>Pentapetalae</taxon>
        <taxon>rosids</taxon>
        <taxon>malvids</taxon>
        <taxon>Malvales</taxon>
        <taxon>Malvaceae</taxon>
        <taxon>Malvoideae</taxon>
        <taxon>Hibiscus</taxon>
    </lineage>
</organism>